<dbReference type="SMART" id="SM00060">
    <property type="entry name" value="FN3"/>
    <property type="match status" value="2"/>
</dbReference>
<feature type="compositionally biased region" description="Polar residues" evidence="2">
    <location>
        <begin position="441"/>
        <end position="451"/>
    </location>
</feature>
<dbReference type="InterPro" id="IPR003599">
    <property type="entry name" value="Ig_sub"/>
</dbReference>
<feature type="compositionally biased region" description="Polar residues" evidence="2">
    <location>
        <begin position="1223"/>
        <end position="1232"/>
    </location>
</feature>
<dbReference type="SUPFAM" id="SSF49265">
    <property type="entry name" value="Fibronectin type III"/>
    <property type="match status" value="2"/>
</dbReference>
<feature type="domain" description="Ig-like" evidence="4">
    <location>
        <begin position="164"/>
        <end position="235"/>
    </location>
</feature>
<evidence type="ECO:0000256" key="2">
    <source>
        <dbReference type="SAM" id="MobiDB-lite"/>
    </source>
</evidence>
<dbReference type="GeneID" id="115890871"/>
<dbReference type="SMART" id="SM00408">
    <property type="entry name" value="IGc2"/>
    <property type="match status" value="2"/>
</dbReference>
<dbReference type="FunFam" id="2.60.40.10:FF:001806">
    <property type="entry name" value="Blast:Twitchin"/>
    <property type="match status" value="1"/>
</dbReference>
<name>A0A6J2YW41_SITOR</name>
<evidence type="ECO:0000256" key="3">
    <source>
        <dbReference type="SAM" id="Phobius"/>
    </source>
</evidence>
<gene>
    <name evidence="7" type="primary">LOC115890871</name>
</gene>
<dbReference type="GO" id="GO:0031430">
    <property type="term" value="C:M band"/>
    <property type="evidence" value="ECO:0007669"/>
    <property type="project" value="TreeGrafter"/>
</dbReference>
<feature type="compositionally biased region" description="Polar residues" evidence="2">
    <location>
        <begin position="470"/>
        <end position="485"/>
    </location>
</feature>
<dbReference type="FunCoup" id="A0A6J2YW41">
    <property type="interactions" value="4"/>
</dbReference>
<dbReference type="InterPro" id="IPR003961">
    <property type="entry name" value="FN3_dom"/>
</dbReference>
<dbReference type="PROSITE" id="PS50853">
    <property type="entry name" value="FN3"/>
    <property type="match status" value="2"/>
</dbReference>
<dbReference type="InterPro" id="IPR013098">
    <property type="entry name" value="Ig_I-set"/>
</dbReference>
<feature type="region of interest" description="Disordered" evidence="2">
    <location>
        <begin position="416"/>
        <end position="517"/>
    </location>
</feature>
<dbReference type="RefSeq" id="XP_030767085.1">
    <property type="nucleotide sequence ID" value="XM_030911225.1"/>
</dbReference>
<proteinExistence type="predicted"/>
<dbReference type="Pfam" id="PF00041">
    <property type="entry name" value="fn3"/>
    <property type="match status" value="2"/>
</dbReference>
<evidence type="ECO:0000313" key="7">
    <source>
        <dbReference type="RefSeq" id="XP_030767085.1"/>
    </source>
</evidence>
<feature type="compositionally biased region" description="Basic residues" evidence="2">
    <location>
        <begin position="1236"/>
        <end position="1248"/>
    </location>
</feature>
<keyword evidence="6" id="KW-1185">Reference proteome</keyword>
<keyword evidence="1" id="KW-0677">Repeat</keyword>
<dbReference type="KEGG" id="soy:115890871"/>
<keyword evidence="3" id="KW-0812">Transmembrane</keyword>
<dbReference type="CDD" id="cd00096">
    <property type="entry name" value="Ig"/>
    <property type="match status" value="1"/>
</dbReference>
<sequence>MGNAHAKQHPRLRNKKQVHWKAAGSCLGKGVPESFDLVRPDRPGKPILLQNADGTPDLVTLRWTPPINDGGSPISGYLVEHRRVGSPHWVRATPLPTPYPEITLSGLEPGWRYQFRVSAENAVGYSDLSEVSEAITVTLQRSAVTAPQFTQDVVDTVALENNKCEFVSHFLGQPPPKVCWFKDGFEIFSSRRIRILTEHDRSILTIHQTSLSDEGEIKCTATNRAGHASSKARLTVEAPPSIRLPRNYEEGLLFEIGEIIRLKVSVVGRPTPLVFWSHNGESVQNSDRHEIEFVDKSTVLKVSEVTRPDRGEYLIRAVNKLGEDSASFLVTVTDKPSPPGKPIGKARVVMALGRSVTLSWTTPQDDGGCKIGNYIVEYYRLGWNVWLKAATSRQLTTILGDLIEGSEYKFRVKAESPYGVSDPSEESEVIFIPDPKRGITQPPSRGRSQPNDFFEEPQLPLPNKRKNKTRSQSSSRAEHQSTILENNIEPPQRPKRTKTKSQPQSPEPSPMVQRREPPFSQINKAIFDRASLARDLAYGSPEIKIQKENVSVHQAKPVNVPASLGSGQEFNPDHAVYKVKIEPSQNEEKVESSKKVVSPEVKKKLIREHSATVSGSSEFMLVLYSDESEKDRTDIFNFHENSIPPPLSLSAPELSGLEELQFLPLKNSASSTELLHERAIMRFYQAAEEEEKELERIRNSNPEKSLALEIPRIQINSKDSDDIVGLDRRHSLRRKMSAGSVSQQAKWAQKRHSLKNSSELSEDLIPHNLKKAPVSENMKRDLILNQSALSDEEVSDFKKKQIPARLYSQNSFERKPVTIEEEERWMEEYEESMSESESGSESEVERFKFEVSRSRKVQLDESIADEDITYRPAGGLGNLRKFSNEPFEILSTPKDLPDPNFIPKPILKNSPSMSPTVSPPLSPTKVARALSPRPDVVLQRNRSKSLAVPALPPLISASSGDESDEPKKPRSRSSSLTLTNLWEHTKELSKPKPIKKAPTAKLPNISAVAEISGITAASIVIPDNLLSKKKDEEATRVVADHYDSIVKSVGQRRKSNPQIYLDRDSLKRVAEEMETPQEELPSSKEETPSKENLSQDSGYQSVSGYRRSSFTDHYDTFPIVSRSPNRKTSLETSVFYRNQEQNIRRNSLTEYSLEFLPNQQKYSVFTPPSPNKEQNTRKDSLTGIYVPKKSESTIKDSESVIANKETNQFRRNSQTKNMGVQLTNFDSHQGRNTLPKGRRSVSRSKSPSKRGTSVSRRQVGLSPARPENWSGMTHAEGFTRPKRSSPSPMRRTMRAQRDSKCPSPQPRRAPMLKEITTQTSGFLESFSQEFAHSSEKLKRELETRAEIQVRSAVDWLTDLAMFIVASWFYLFSNELLAIPILLVMVYRQLKEEIRKRIPEWMAKRFRKKN</sequence>
<dbReference type="GO" id="GO:0045214">
    <property type="term" value="P:sarcomere organization"/>
    <property type="evidence" value="ECO:0007669"/>
    <property type="project" value="TreeGrafter"/>
</dbReference>
<feature type="domain" description="Fibronectin type-III" evidence="5">
    <location>
        <begin position="42"/>
        <end position="141"/>
    </location>
</feature>
<dbReference type="Proteomes" id="UP000504635">
    <property type="component" value="Unplaced"/>
</dbReference>
<feature type="transmembrane region" description="Helical" evidence="3">
    <location>
        <begin position="1359"/>
        <end position="1386"/>
    </location>
</feature>
<keyword evidence="3" id="KW-0472">Membrane</keyword>
<dbReference type="FunFam" id="2.60.40.10:FF:001223">
    <property type="entry name" value="Sidekick cell adhesion molecule 1"/>
    <property type="match status" value="1"/>
</dbReference>
<dbReference type="SUPFAM" id="SSF48726">
    <property type="entry name" value="Immunoglobulin"/>
    <property type="match status" value="2"/>
</dbReference>
<accession>A0A6J2YW41</accession>
<dbReference type="InterPro" id="IPR007110">
    <property type="entry name" value="Ig-like_dom"/>
</dbReference>
<feature type="compositionally biased region" description="Polar residues" evidence="2">
    <location>
        <begin position="1090"/>
        <end position="1105"/>
    </location>
</feature>
<dbReference type="FunFam" id="2.60.40.10:FF:000612">
    <property type="entry name" value="palladin isoform X1"/>
    <property type="match status" value="1"/>
</dbReference>
<evidence type="ECO:0000259" key="5">
    <source>
        <dbReference type="PROSITE" id="PS50853"/>
    </source>
</evidence>
<dbReference type="OrthoDB" id="6107607at2759"/>
<dbReference type="InterPro" id="IPR036116">
    <property type="entry name" value="FN3_sf"/>
</dbReference>
<dbReference type="PANTHER" id="PTHR13817:SF167">
    <property type="entry name" value="MYOMESIN AND MYOSIN BINDING PROTEIN"/>
    <property type="match status" value="1"/>
</dbReference>
<reference evidence="7" key="1">
    <citation type="submission" date="2025-08" db="UniProtKB">
        <authorList>
            <consortium name="RefSeq"/>
        </authorList>
    </citation>
    <scope>IDENTIFICATION</scope>
    <source>
        <tissue evidence="7">Gonads</tissue>
    </source>
</reference>
<feature type="region of interest" description="Disordered" evidence="2">
    <location>
        <begin position="890"/>
        <end position="978"/>
    </location>
</feature>
<dbReference type="Gene3D" id="2.60.40.10">
    <property type="entry name" value="Immunoglobulins"/>
    <property type="match status" value="4"/>
</dbReference>
<dbReference type="InterPro" id="IPR003598">
    <property type="entry name" value="Ig_sub2"/>
</dbReference>
<dbReference type="PRINTS" id="PR00014">
    <property type="entry name" value="FNTYPEIII"/>
</dbReference>
<dbReference type="InParanoid" id="A0A6J2YW41"/>
<dbReference type="PROSITE" id="PS50835">
    <property type="entry name" value="IG_LIKE"/>
    <property type="match status" value="2"/>
</dbReference>
<dbReference type="InterPro" id="IPR050964">
    <property type="entry name" value="Striated_Muscle_Regulatory"/>
</dbReference>
<dbReference type="CDD" id="cd00063">
    <property type="entry name" value="FN3"/>
    <property type="match status" value="2"/>
</dbReference>
<evidence type="ECO:0000313" key="6">
    <source>
        <dbReference type="Proteomes" id="UP000504635"/>
    </source>
</evidence>
<keyword evidence="3" id="KW-1133">Transmembrane helix</keyword>
<feature type="region of interest" description="Disordered" evidence="2">
    <location>
        <begin position="1223"/>
        <end position="1308"/>
    </location>
</feature>
<evidence type="ECO:0000259" key="4">
    <source>
        <dbReference type="PROSITE" id="PS50835"/>
    </source>
</evidence>
<organism evidence="6 7">
    <name type="scientific">Sitophilus oryzae</name>
    <name type="common">Rice weevil</name>
    <name type="synonym">Curculio oryzae</name>
    <dbReference type="NCBI Taxonomy" id="7048"/>
    <lineage>
        <taxon>Eukaryota</taxon>
        <taxon>Metazoa</taxon>
        <taxon>Ecdysozoa</taxon>
        <taxon>Arthropoda</taxon>
        <taxon>Hexapoda</taxon>
        <taxon>Insecta</taxon>
        <taxon>Pterygota</taxon>
        <taxon>Neoptera</taxon>
        <taxon>Endopterygota</taxon>
        <taxon>Coleoptera</taxon>
        <taxon>Polyphaga</taxon>
        <taxon>Cucujiformia</taxon>
        <taxon>Curculionidae</taxon>
        <taxon>Dryophthorinae</taxon>
        <taxon>Sitophilus</taxon>
    </lineage>
</organism>
<dbReference type="PANTHER" id="PTHR13817">
    <property type="entry name" value="TITIN"/>
    <property type="match status" value="1"/>
</dbReference>
<dbReference type="Pfam" id="PF07679">
    <property type="entry name" value="I-set"/>
    <property type="match status" value="2"/>
</dbReference>
<feature type="domain" description="Ig-like" evidence="4">
    <location>
        <begin position="239"/>
        <end position="333"/>
    </location>
</feature>
<feature type="domain" description="Fibronectin type-III" evidence="5">
    <location>
        <begin position="338"/>
        <end position="435"/>
    </location>
</feature>
<dbReference type="FunFam" id="2.60.40.10:FF:000056">
    <property type="entry name" value="twitchin isoform X4"/>
    <property type="match status" value="1"/>
</dbReference>
<dbReference type="SMART" id="SM00409">
    <property type="entry name" value="IG"/>
    <property type="match status" value="2"/>
</dbReference>
<evidence type="ECO:0000256" key="1">
    <source>
        <dbReference type="ARBA" id="ARBA00022737"/>
    </source>
</evidence>
<feature type="region of interest" description="Disordered" evidence="2">
    <location>
        <begin position="1071"/>
        <end position="1105"/>
    </location>
</feature>
<protein>
    <submittedName>
        <fullName evidence="7">Muscle M-line assembly protein unc-89-like isoform X1</fullName>
    </submittedName>
</protein>
<dbReference type="InterPro" id="IPR013783">
    <property type="entry name" value="Ig-like_fold"/>
</dbReference>
<feature type="region of interest" description="Disordered" evidence="2">
    <location>
        <begin position="734"/>
        <end position="753"/>
    </location>
</feature>
<dbReference type="InterPro" id="IPR036179">
    <property type="entry name" value="Ig-like_dom_sf"/>
</dbReference>